<feature type="chain" id="PRO_5034495834" description="Secreted protein" evidence="1">
    <location>
        <begin position="18"/>
        <end position="77"/>
    </location>
</feature>
<evidence type="ECO:0000313" key="3">
    <source>
        <dbReference type="Proteomes" id="UP000694563"/>
    </source>
</evidence>
<evidence type="ECO:0000256" key="1">
    <source>
        <dbReference type="SAM" id="SignalP"/>
    </source>
</evidence>
<keyword evidence="3" id="KW-1185">Reference proteome</keyword>
<protein>
    <recommendedName>
        <fullName evidence="4">Secreted protein</fullName>
    </recommendedName>
</protein>
<dbReference type="Proteomes" id="UP000694563">
    <property type="component" value="Chromosome 1"/>
</dbReference>
<evidence type="ECO:0000313" key="2">
    <source>
        <dbReference type="Ensembl" id="ENSCUSP00005003419.1"/>
    </source>
</evidence>
<name>A0A8C3TWE6_CATUS</name>
<keyword evidence="1" id="KW-0732">Signal</keyword>
<organism evidence="2 3">
    <name type="scientific">Catharus ustulatus</name>
    <name type="common">Russet-backed thrush</name>
    <name type="synonym">Hylocichla ustulatus</name>
    <dbReference type="NCBI Taxonomy" id="91951"/>
    <lineage>
        <taxon>Eukaryota</taxon>
        <taxon>Metazoa</taxon>
        <taxon>Chordata</taxon>
        <taxon>Craniata</taxon>
        <taxon>Vertebrata</taxon>
        <taxon>Euteleostomi</taxon>
        <taxon>Archelosauria</taxon>
        <taxon>Archosauria</taxon>
        <taxon>Dinosauria</taxon>
        <taxon>Saurischia</taxon>
        <taxon>Theropoda</taxon>
        <taxon>Coelurosauria</taxon>
        <taxon>Aves</taxon>
        <taxon>Neognathae</taxon>
        <taxon>Neoaves</taxon>
        <taxon>Telluraves</taxon>
        <taxon>Australaves</taxon>
        <taxon>Passeriformes</taxon>
        <taxon>Turdidae</taxon>
        <taxon>Catharus</taxon>
    </lineage>
</organism>
<evidence type="ECO:0008006" key="4">
    <source>
        <dbReference type="Google" id="ProtNLM"/>
    </source>
</evidence>
<dbReference type="Ensembl" id="ENSCUST00005003589.1">
    <property type="protein sequence ID" value="ENSCUSP00005003419.1"/>
    <property type="gene ID" value="ENSCUSG00005002288.1"/>
</dbReference>
<reference evidence="2" key="3">
    <citation type="submission" date="2025-09" db="UniProtKB">
        <authorList>
            <consortium name="Ensembl"/>
        </authorList>
    </citation>
    <scope>IDENTIFICATION</scope>
</reference>
<sequence>MLGYCLLLVLGIVINSSRVVPLLWNFHSARKIPFSSRFLQSMHTVKMLHDDGISGAFMFSNQVFYPRFITVKYYFRH</sequence>
<feature type="signal peptide" evidence="1">
    <location>
        <begin position="1"/>
        <end position="17"/>
    </location>
</feature>
<dbReference type="AlphaFoldDB" id="A0A8C3TWE6"/>
<reference evidence="2" key="2">
    <citation type="submission" date="2025-08" db="UniProtKB">
        <authorList>
            <consortium name="Ensembl"/>
        </authorList>
    </citation>
    <scope>IDENTIFICATION</scope>
</reference>
<reference evidence="2" key="1">
    <citation type="submission" date="2020-10" db="EMBL/GenBank/DDBJ databases">
        <title>Catharus ustulatus (Swainson's thrush) genome, bCatUst1, primary haplotype v2.</title>
        <authorList>
            <person name="Delmore K."/>
            <person name="Vafadar M."/>
            <person name="Formenti G."/>
            <person name="Chow W."/>
            <person name="Pelan S."/>
            <person name="Howe K."/>
            <person name="Rhie A."/>
            <person name="Mountcastle J."/>
            <person name="Haase B."/>
            <person name="Fedrigo O."/>
            <person name="Jarvis E.D."/>
        </authorList>
    </citation>
    <scope>NUCLEOTIDE SEQUENCE [LARGE SCALE GENOMIC DNA]</scope>
</reference>
<proteinExistence type="predicted"/>
<accession>A0A8C3TWE6</accession>